<feature type="repeat" description="WD" evidence="3">
    <location>
        <begin position="452"/>
        <end position="473"/>
    </location>
</feature>
<feature type="repeat" description="WD" evidence="3">
    <location>
        <begin position="510"/>
        <end position="532"/>
    </location>
</feature>
<name>A0A166HEL5_9AGAM</name>
<dbReference type="SUPFAM" id="SSF50978">
    <property type="entry name" value="WD40 repeat-like"/>
    <property type="match status" value="1"/>
</dbReference>
<keyword evidence="1 3" id="KW-0853">WD repeat</keyword>
<dbReference type="STRING" id="436010.A0A166HEL5"/>
<dbReference type="Pfam" id="PF12937">
    <property type="entry name" value="F-box-like"/>
    <property type="match status" value="1"/>
</dbReference>
<feature type="repeat" description="WD" evidence="3">
    <location>
        <begin position="571"/>
        <end position="585"/>
    </location>
</feature>
<dbReference type="Gene3D" id="1.20.1280.50">
    <property type="match status" value="1"/>
</dbReference>
<dbReference type="InterPro" id="IPR011761">
    <property type="entry name" value="ATP-grasp"/>
</dbReference>
<dbReference type="Pfam" id="PF00400">
    <property type="entry name" value="WD40"/>
    <property type="match status" value="4"/>
</dbReference>
<protein>
    <submittedName>
        <fullName evidence="8">WD40 repeat-like protein</fullName>
    </submittedName>
</protein>
<evidence type="ECO:0000256" key="5">
    <source>
        <dbReference type="SAM" id="MobiDB-lite"/>
    </source>
</evidence>
<feature type="domain" description="ATP-grasp" evidence="7">
    <location>
        <begin position="954"/>
        <end position="1007"/>
    </location>
</feature>
<evidence type="ECO:0000259" key="7">
    <source>
        <dbReference type="PROSITE" id="PS50975"/>
    </source>
</evidence>
<feature type="compositionally biased region" description="Gly residues" evidence="5">
    <location>
        <begin position="208"/>
        <end position="220"/>
    </location>
</feature>
<dbReference type="PANTHER" id="PTHR22847:SF637">
    <property type="entry name" value="WD REPEAT DOMAIN 5B"/>
    <property type="match status" value="1"/>
</dbReference>
<dbReference type="GO" id="GO:0046872">
    <property type="term" value="F:metal ion binding"/>
    <property type="evidence" value="ECO:0007669"/>
    <property type="project" value="InterPro"/>
</dbReference>
<keyword evidence="2" id="KW-0677">Repeat</keyword>
<feature type="region of interest" description="Disordered" evidence="5">
    <location>
        <begin position="409"/>
        <end position="447"/>
    </location>
</feature>
<dbReference type="PANTHER" id="PTHR22847">
    <property type="entry name" value="WD40 REPEAT PROTEIN"/>
    <property type="match status" value="1"/>
</dbReference>
<dbReference type="PROSITE" id="PS50975">
    <property type="entry name" value="ATP_GRASP"/>
    <property type="match status" value="1"/>
</dbReference>
<dbReference type="InterPro" id="IPR036322">
    <property type="entry name" value="WD40_repeat_dom_sf"/>
</dbReference>
<feature type="compositionally biased region" description="Basic residues" evidence="5">
    <location>
        <begin position="437"/>
        <end position="447"/>
    </location>
</feature>
<feature type="region of interest" description="Disordered" evidence="5">
    <location>
        <begin position="317"/>
        <end position="341"/>
    </location>
</feature>
<keyword evidence="4" id="KW-0547">Nucleotide-binding</keyword>
<dbReference type="InterPro" id="IPR015943">
    <property type="entry name" value="WD40/YVTN_repeat-like_dom_sf"/>
</dbReference>
<reference evidence="8 9" key="1">
    <citation type="journal article" date="2016" name="Mol. Biol. Evol.">
        <title>Comparative Genomics of Early-Diverging Mushroom-Forming Fungi Provides Insights into the Origins of Lignocellulose Decay Capabilities.</title>
        <authorList>
            <person name="Nagy L.G."/>
            <person name="Riley R."/>
            <person name="Tritt A."/>
            <person name="Adam C."/>
            <person name="Daum C."/>
            <person name="Floudas D."/>
            <person name="Sun H."/>
            <person name="Yadav J.S."/>
            <person name="Pangilinan J."/>
            <person name="Larsson K.H."/>
            <person name="Matsuura K."/>
            <person name="Barry K."/>
            <person name="Labutti K."/>
            <person name="Kuo R."/>
            <person name="Ohm R.A."/>
            <person name="Bhattacharya S.S."/>
            <person name="Shirouzu T."/>
            <person name="Yoshinaga Y."/>
            <person name="Martin F.M."/>
            <person name="Grigoriev I.V."/>
            <person name="Hibbett D.S."/>
        </authorList>
    </citation>
    <scope>NUCLEOTIDE SEQUENCE [LARGE SCALE GENOMIC DNA]</scope>
    <source>
        <strain evidence="8 9">CBS 109695</strain>
    </source>
</reference>
<keyword evidence="9" id="KW-1185">Reference proteome</keyword>
<dbReference type="PROSITE" id="PS00867">
    <property type="entry name" value="CPSASE_2"/>
    <property type="match status" value="1"/>
</dbReference>
<dbReference type="InterPro" id="IPR005479">
    <property type="entry name" value="CPAse_ATP-bd"/>
</dbReference>
<evidence type="ECO:0000256" key="1">
    <source>
        <dbReference type="ARBA" id="ARBA00022574"/>
    </source>
</evidence>
<dbReference type="PROSITE" id="PS50294">
    <property type="entry name" value="WD_REPEATS_REGION"/>
    <property type="match status" value="1"/>
</dbReference>
<feature type="region of interest" description="Disordered" evidence="5">
    <location>
        <begin position="1"/>
        <end position="75"/>
    </location>
</feature>
<feature type="repeat" description="WD" evidence="3">
    <location>
        <begin position="618"/>
        <end position="657"/>
    </location>
</feature>
<dbReference type="SMART" id="SM00320">
    <property type="entry name" value="WD40"/>
    <property type="match status" value="6"/>
</dbReference>
<dbReference type="InterPro" id="IPR020472">
    <property type="entry name" value="WD40_PAC1"/>
</dbReference>
<evidence type="ECO:0000256" key="4">
    <source>
        <dbReference type="PROSITE-ProRule" id="PRU00409"/>
    </source>
</evidence>
<evidence type="ECO:0000256" key="3">
    <source>
        <dbReference type="PROSITE-ProRule" id="PRU00221"/>
    </source>
</evidence>
<dbReference type="InterPro" id="IPR001680">
    <property type="entry name" value="WD40_rpt"/>
</dbReference>
<dbReference type="GO" id="GO:1990234">
    <property type="term" value="C:transferase complex"/>
    <property type="evidence" value="ECO:0007669"/>
    <property type="project" value="UniProtKB-ARBA"/>
</dbReference>
<feature type="compositionally biased region" description="Basic and acidic residues" evidence="5">
    <location>
        <begin position="1"/>
        <end position="10"/>
    </location>
</feature>
<feature type="compositionally biased region" description="Basic and acidic residues" evidence="5">
    <location>
        <begin position="221"/>
        <end position="231"/>
    </location>
</feature>
<dbReference type="GO" id="GO:0005524">
    <property type="term" value="F:ATP binding"/>
    <property type="evidence" value="ECO:0007669"/>
    <property type="project" value="UniProtKB-UniRule"/>
</dbReference>
<accession>A0A166HEL5</accession>
<dbReference type="InterPro" id="IPR001810">
    <property type="entry name" value="F-box_dom"/>
</dbReference>
<dbReference type="InterPro" id="IPR019775">
    <property type="entry name" value="WD40_repeat_CS"/>
</dbReference>
<dbReference type="PROSITE" id="PS50181">
    <property type="entry name" value="FBOX"/>
    <property type="match status" value="1"/>
</dbReference>
<gene>
    <name evidence="8" type="ORF">FIBSPDRAFT_1045910</name>
</gene>
<dbReference type="CDD" id="cd00200">
    <property type="entry name" value="WD40"/>
    <property type="match status" value="1"/>
</dbReference>
<evidence type="ECO:0000259" key="6">
    <source>
        <dbReference type="PROSITE" id="PS50181"/>
    </source>
</evidence>
<feature type="repeat" description="WD" evidence="3">
    <location>
        <begin position="718"/>
        <end position="759"/>
    </location>
</feature>
<keyword evidence="4" id="KW-0067">ATP-binding</keyword>
<dbReference type="Gene3D" id="2.130.10.10">
    <property type="entry name" value="YVTN repeat-like/Quinoprotein amine dehydrogenase"/>
    <property type="match status" value="1"/>
</dbReference>
<evidence type="ECO:0000313" key="8">
    <source>
        <dbReference type="EMBL" id="KZP18779.1"/>
    </source>
</evidence>
<feature type="domain" description="F-box" evidence="6">
    <location>
        <begin position="142"/>
        <end position="189"/>
    </location>
</feature>
<dbReference type="Pfam" id="PF02786">
    <property type="entry name" value="CPSase_L_D2"/>
    <property type="match status" value="1"/>
</dbReference>
<proteinExistence type="predicted"/>
<evidence type="ECO:0000313" key="9">
    <source>
        <dbReference type="Proteomes" id="UP000076532"/>
    </source>
</evidence>
<dbReference type="SUPFAM" id="SSF56059">
    <property type="entry name" value="Glutathione synthetase ATP-binding domain-like"/>
    <property type="match status" value="1"/>
</dbReference>
<dbReference type="PROSITE" id="PS00678">
    <property type="entry name" value="WD_REPEATS_1"/>
    <property type="match status" value="2"/>
</dbReference>
<evidence type="ECO:0000256" key="2">
    <source>
        <dbReference type="ARBA" id="ARBA00022737"/>
    </source>
</evidence>
<feature type="compositionally biased region" description="Low complexity" evidence="5">
    <location>
        <begin position="319"/>
        <end position="330"/>
    </location>
</feature>
<dbReference type="Proteomes" id="UP000076532">
    <property type="component" value="Unassembled WGS sequence"/>
</dbReference>
<dbReference type="PRINTS" id="PR00320">
    <property type="entry name" value="GPROTEINBRPT"/>
</dbReference>
<dbReference type="AlphaFoldDB" id="A0A166HEL5"/>
<dbReference type="OrthoDB" id="190105at2759"/>
<sequence length="1039" mass="109955">MDATDLHERTPSSPPSIIRPSPMPRPAPAPAPPLFELPTNPEHTPGPGLSTSTLYLPITSPPTPAPSPRPSRIIAPSTPICSFPSTSPATATPTTASPASPAAALASLPHAARLPALTHLLAALSPSELRFLSARIAPLLTRDFLGDLPPELALHVLGFVHEPRTLGRLARVCRAWGVLVGGDGVWRGMCARWGLEGPSASVREALVQGGGSGGGAGMREGGGKAKGKAEADVNSNAGAVEDGDDLDGDEPLEALEHLAAYPLDPALHSTKSASRRGNEGGRDFSWRAHFAREYKILMNWRTGGALLRNHRFPAPPSTLPNLNPNPALPHAHAHAHAPEPDPVPNPYHEAEIATSHTMSAQWILVGTSAARVHVFSARTGVLARTLVGHAMGVWCVGLVDVEWEDERERERGDVDVDADSPPFPAHPEGGGGEKGTKKAPRKTKKRTRTLAVSGACDKAVRVWDVRTGHCLHVLRGHNATVRCLAALPEVPVSPGPRPLRSSAGAGTAHIVSGARDGTLRLWDVRTGACVGVMRGHTESVRAVDVAVAPPAPALDDCELGQGQSGSGRVVVVSGSYDTTVRVWDVCARPVGGEGGDGAGEGYGEGDREGGFGRCRWVLRGHTQQVYVVACDGVRVASGGLDATVRVWGVDSGECLAVLTGHTSLITTLALFPSAPPSHSDSASSTMSTSASSPLLASGAADGRILAHSLATYAPMYRLAAHSASVSGLSIHPGGRFLVSGGNDGHTRLFDARSGDYIRDLTEQMGEGGGVRVGVEKEDTDDVQTPFVVDCARANTLVNLRIRPLSSNNSLCSFLGGQATVEPSTTQREHKAPTSTQTTRLPQRELRLHLPFLLPQPDDQVANTLTPPPILYALLQIRSPAASPSHRTFRSLEGHMRNLERTFVKDGIRYPVMIDALSLDGGEGAECESSAPKKASGRRSNVEYLLAASVNMALALRYPGVGTSEYLVNSRTGKRVFLEINPRIQVEHTVTEETTNFEIAHIQLLRLRSSLATLAWLSHTLDCRRPRQGLPPPSLPSAIV</sequence>
<dbReference type="Gene3D" id="3.30.470.20">
    <property type="entry name" value="ATP-grasp fold, B domain"/>
    <property type="match status" value="1"/>
</dbReference>
<feature type="compositionally biased region" description="Pro residues" evidence="5">
    <location>
        <begin position="59"/>
        <end position="69"/>
    </location>
</feature>
<dbReference type="SUPFAM" id="SSF81383">
    <property type="entry name" value="F-box domain"/>
    <property type="match status" value="1"/>
</dbReference>
<organism evidence="8 9">
    <name type="scientific">Athelia psychrophila</name>
    <dbReference type="NCBI Taxonomy" id="1759441"/>
    <lineage>
        <taxon>Eukaryota</taxon>
        <taxon>Fungi</taxon>
        <taxon>Dikarya</taxon>
        <taxon>Basidiomycota</taxon>
        <taxon>Agaricomycotina</taxon>
        <taxon>Agaricomycetes</taxon>
        <taxon>Agaricomycetidae</taxon>
        <taxon>Atheliales</taxon>
        <taxon>Atheliaceae</taxon>
        <taxon>Athelia</taxon>
    </lineage>
</organism>
<dbReference type="InterPro" id="IPR036047">
    <property type="entry name" value="F-box-like_dom_sf"/>
</dbReference>
<dbReference type="EMBL" id="KV417569">
    <property type="protein sequence ID" value="KZP18779.1"/>
    <property type="molecule type" value="Genomic_DNA"/>
</dbReference>
<feature type="compositionally biased region" description="Pro residues" evidence="5">
    <location>
        <begin position="21"/>
        <end position="35"/>
    </location>
</feature>
<dbReference type="PROSITE" id="PS50082">
    <property type="entry name" value="WD_REPEATS_2"/>
    <property type="match status" value="5"/>
</dbReference>
<feature type="region of interest" description="Disordered" evidence="5">
    <location>
        <begin position="207"/>
        <end position="249"/>
    </location>
</feature>